<dbReference type="Proteomes" id="UP000887565">
    <property type="component" value="Unplaced"/>
</dbReference>
<proteinExistence type="predicted"/>
<reference evidence="2" key="1">
    <citation type="submission" date="2022-11" db="UniProtKB">
        <authorList>
            <consortium name="WormBaseParasite"/>
        </authorList>
    </citation>
    <scope>IDENTIFICATION</scope>
</reference>
<protein>
    <submittedName>
        <fullName evidence="2">Uncharacterized protein</fullName>
    </submittedName>
</protein>
<evidence type="ECO:0000313" key="2">
    <source>
        <dbReference type="WBParaSite" id="nRc.2.0.1.t03213-RA"/>
    </source>
</evidence>
<dbReference type="WBParaSite" id="nRc.2.0.1.t03213-RA">
    <property type="protein sequence ID" value="nRc.2.0.1.t03213-RA"/>
    <property type="gene ID" value="nRc.2.0.1.g03213"/>
</dbReference>
<organism evidence="1 2">
    <name type="scientific">Romanomermis culicivorax</name>
    <name type="common">Nematode worm</name>
    <dbReference type="NCBI Taxonomy" id="13658"/>
    <lineage>
        <taxon>Eukaryota</taxon>
        <taxon>Metazoa</taxon>
        <taxon>Ecdysozoa</taxon>
        <taxon>Nematoda</taxon>
        <taxon>Enoplea</taxon>
        <taxon>Dorylaimia</taxon>
        <taxon>Mermithida</taxon>
        <taxon>Mermithoidea</taxon>
        <taxon>Mermithidae</taxon>
        <taxon>Romanomermis</taxon>
    </lineage>
</organism>
<accession>A0A915HMN0</accession>
<evidence type="ECO:0000313" key="1">
    <source>
        <dbReference type="Proteomes" id="UP000887565"/>
    </source>
</evidence>
<keyword evidence="1" id="KW-1185">Reference proteome</keyword>
<sequence>MMFLYRSTNEPILSTDYYVYLLFISSLHFSVNRNLNKIFTNIGSVTARKKIQNITGQKLESATNFATDSKRLDTDNINRIASLHNCPRPGNQNFLALGAEQ</sequence>
<name>A0A915HMN0_ROMCU</name>
<dbReference type="AlphaFoldDB" id="A0A915HMN0"/>